<dbReference type="Proteomes" id="UP000799423">
    <property type="component" value="Unassembled WGS sequence"/>
</dbReference>
<evidence type="ECO:0000256" key="2">
    <source>
        <dbReference type="SAM" id="SignalP"/>
    </source>
</evidence>
<name>A0A6A7ATC2_9PLEO</name>
<keyword evidence="1" id="KW-0472">Membrane</keyword>
<evidence type="ECO:0000313" key="3">
    <source>
        <dbReference type="EMBL" id="KAF2846293.1"/>
    </source>
</evidence>
<reference evidence="3" key="1">
    <citation type="submission" date="2020-01" db="EMBL/GenBank/DDBJ databases">
        <authorList>
            <consortium name="DOE Joint Genome Institute"/>
            <person name="Haridas S."/>
            <person name="Albert R."/>
            <person name="Binder M."/>
            <person name="Bloem J."/>
            <person name="Labutti K."/>
            <person name="Salamov A."/>
            <person name="Andreopoulos B."/>
            <person name="Baker S.E."/>
            <person name="Barry K."/>
            <person name="Bills G."/>
            <person name="Bluhm B.H."/>
            <person name="Cannon C."/>
            <person name="Castanera R."/>
            <person name="Culley D.E."/>
            <person name="Daum C."/>
            <person name="Ezra D."/>
            <person name="Gonzalez J.B."/>
            <person name="Henrissat B."/>
            <person name="Kuo A."/>
            <person name="Liang C."/>
            <person name="Lipzen A."/>
            <person name="Lutzoni F."/>
            <person name="Magnuson J."/>
            <person name="Mondo S."/>
            <person name="Nolan M."/>
            <person name="Ohm R."/>
            <person name="Pangilinan J."/>
            <person name="Park H.-J."/>
            <person name="Ramirez L."/>
            <person name="Alfaro M."/>
            <person name="Sun H."/>
            <person name="Tritt A."/>
            <person name="Yoshinaga Y."/>
            <person name="Zwiers L.-H."/>
            <person name="Turgeon B.G."/>
            <person name="Goodwin S.B."/>
            <person name="Spatafora J.W."/>
            <person name="Crous P.W."/>
            <person name="Grigoriev I.V."/>
        </authorList>
    </citation>
    <scope>NUCLEOTIDE SEQUENCE</scope>
    <source>
        <strain evidence="3">IPT5</strain>
    </source>
</reference>
<evidence type="ECO:0008006" key="5">
    <source>
        <dbReference type="Google" id="ProtNLM"/>
    </source>
</evidence>
<evidence type="ECO:0000313" key="4">
    <source>
        <dbReference type="Proteomes" id="UP000799423"/>
    </source>
</evidence>
<protein>
    <recommendedName>
        <fullName evidence="5">Secreted protein</fullName>
    </recommendedName>
</protein>
<keyword evidence="4" id="KW-1185">Reference proteome</keyword>
<feature type="chain" id="PRO_5025356071" description="Secreted protein" evidence="2">
    <location>
        <begin position="20"/>
        <end position="128"/>
    </location>
</feature>
<feature type="signal peptide" evidence="2">
    <location>
        <begin position="1"/>
        <end position="19"/>
    </location>
</feature>
<dbReference type="AlphaFoldDB" id="A0A6A7ATC2"/>
<gene>
    <name evidence="3" type="ORF">T440DRAFT_231836</name>
</gene>
<sequence>MCVHVVLLWGIAVVRQLSARSQWLRYRGEGFVPCRYFFDRTISHGKSRKRWSSTSPTHVMRWVDWCIGSLYVLPGEVTPSGGVAGCAAQVLSAWTSGSQHTRPSRVLDRVASPTVVLLLLLLLLLAWC</sequence>
<keyword evidence="2" id="KW-0732">Signal</keyword>
<evidence type="ECO:0000256" key="1">
    <source>
        <dbReference type="SAM" id="Phobius"/>
    </source>
</evidence>
<feature type="transmembrane region" description="Helical" evidence="1">
    <location>
        <begin position="110"/>
        <end position="127"/>
    </location>
</feature>
<proteinExistence type="predicted"/>
<keyword evidence="1" id="KW-0812">Transmembrane</keyword>
<organism evidence="3 4">
    <name type="scientific">Plenodomus tracheiphilus IPT5</name>
    <dbReference type="NCBI Taxonomy" id="1408161"/>
    <lineage>
        <taxon>Eukaryota</taxon>
        <taxon>Fungi</taxon>
        <taxon>Dikarya</taxon>
        <taxon>Ascomycota</taxon>
        <taxon>Pezizomycotina</taxon>
        <taxon>Dothideomycetes</taxon>
        <taxon>Pleosporomycetidae</taxon>
        <taxon>Pleosporales</taxon>
        <taxon>Pleosporineae</taxon>
        <taxon>Leptosphaeriaceae</taxon>
        <taxon>Plenodomus</taxon>
    </lineage>
</organism>
<keyword evidence="1" id="KW-1133">Transmembrane helix</keyword>
<dbReference type="EMBL" id="MU006336">
    <property type="protein sequence ID" value="KAF2846293.1"/>
    <property type="molecule type" value="Genomic_DNA"/>
</dbReference>
<accession>A0A6A7ATC2</accession>